<evidence type="ECO:0000256" key="2">
    <source>
        <dbReference type="ARBA" id="ARBA00022723"/>
    </source>
</evidence>
<dbReference type="EMBL" id="QRDJ01000007">
    <property type="protein sequence ID" value="REC94741.1"/>
    <property type="molecule type" value="Genomic_DNA"/>
</dbReference>
<evidence type="ECO:0000256" key="5">
    <source>
        <dbReference type="PIRSR" id="PIRSR015582-2"/>
    </source>
</evidence>
<feature type="binding site" evidence="4">
    <location>
        <position position="126"/>
    </location>
    <ligand>
        <name>substrate</name>
    </ligand>
</feature>
<dbReference type="InterPro" id="IPR015813">
    <property type="entry name" value="Pyrv/PenolPyrv_kinase-like_dom"/>
</dbReference>
<dbReference type="GO" id="GO:0000287">
    <property type="term" value="F:magnesium ion binding"/>
    <property type="evidence" value="ECO:0007669"/>
    <property type="project" value="TreeGrafter"/>
</dbReference>
<accession>A0A3D9DVN9</accession>
<comment type="caution">
    <text evidence="7">The sequence shown here is derived from an EMBL/GenBank/DDBJ whole genome shotgun (WGS) entry which is preliminary data.</text>
</comment>
<dbReference type="SUPFAM" id="SSF51621">
    <property type="entry name" value="Phosphoenolpyruvate/pyruvate domain"/>
    <property type="match status" value="1"/>
</dbReference>
<dbReference type="PANTHER" id="PTHR32308">
    <property type="entry name" value="LYASE BETA SUBUNIT, PUTATIVE (AFU_ORTHOLOGUE AFUA_4G13030)-RELATED"/>
    <property type="match status" value="1"/>
</dbReference>
<evidence type="ECO:0000256" key="4">
    <source>
        <dbReference type="PIRSR" id="PIRSR015582-1"/>
    </source>
</evidence>
<dbReference type="PANTHER" id="PTHR32308:SF10">
    <property type="entry name" value="CITRATE LYASE SUBUNIT BETA"/>
    <property type="match status" value="1"/>
</dbReference>
<dbReference type="PIRSF" id="PIRSF015582">
    <property type="entry name" value="Cit_lyase_B"/>
    <property type="match status" value="1"/>
</dbReference>
<feature type="binding site" evidence="4">
    <location>
        <position position="75"/>
    </location>
    <ligand>
        <name>substrate</name>
    </ligand>
</feature>
<dbReference type="AlphaFoldDB" id="A0A3D9DVN9"/>
<evidence type="ECO:0000259" key="6">
    <source>
        <dbReference type="Pfam" id="PF03328"/>
    </source>
</evidence>
<keyword evidence="8" id="KW-1185">Reference proteome</keyword>
<comment type="cofactor">
    <cofactor evidence="1">
        <name>Mg(2+)</name>
        <dbReference type="ChEBI" id="CHEBI:18420"/>
    </cofactor>
</comment>
<protein>
    <submittedName>
        <fullName evidence="7">Citrate lyase subunit beta/citryl-CoA lyase/(S)-citramalyl-CoA lyase</fullName>
    </submittedName>
</protein>
<feature type="binding site" evidence="5">
    <location>
        <position position="126"/>
    </location>
    <ligand>
        <name>Mg(2+)</name>
        <dbReference type="ChEBI" id="CHEBI:18420"/>
    </ligand>
</feature>
<dbReference type="Pfam" id="PF03328">
    <property type="entry name" value="HpcH_HpaI"/>
    <property type="match status" value="1"/>
</dbReference>
<dbReference type="Gene3D" id="3.20.20.60">
    <property type="entry name" value="Phosphoenolpyruvate-binding domains"/>
    <property type="match status" value="1"/>
</dbReference>
<proteinExistence type="predicted"/>
<dbReference type="InterPro" id="IPR040442">
    <property type="entry name" value="Pyrv_kinase-like_dom_sf"/>
</dbReference>
<sequence length="286" mass="30690">MATTSINAAERIRTARSALFVPATRFDRIGKALASEADLVIVDLEDAVAPEDKVLARECLEQFVEESPDVALCVRINAPDSEHFDTDLDLCARLPGVAAIMVPKAEAATRLKQAAALDRPLWPLIESAAGLEWIDEIAAVDGVERLSFGALDLALDLDLESATPGAEAILDQARYQLVLHSRLAGLAPPMAGVSPVLDDDDALYTTAQRARQMGFGGMLCIHPRQLAPVLQAFMPDAEQLEWARRVLEGAQTQGGAFRVDGQMVDAPVIERARRLLARGGQGGGHP</sequence>
<dbReference type="InterPro" id="IPR011206">
    <property type="entry name" value="Citrate_lyase_beta/mcl1/mcl2"/>
</dbReference>
<keyword evidence="7" id="KW-0456">Lyase</keyword>
<organism evidence="7 8">
    <name type="scientific">Kushneria indalinina DSM 14324</name>
    <dbReference type="NCBI Taxonomy" id="1122140"/>
    <lineage>
        <taxon>Bacteria</taxon>
        <taxon>Pseudomonadati</taxon>
        <taxon>Pseudomonadota</taxon>
        <taxon>Gammaproteobacteria</taxon>
        <taxon>Oceanospirillales</taxon>
        <taxon>Halomonadaceae</taxon>
        <taxon>Kushneria</taxon>
    </lineage>
</organism>
<evidence type="ECO:0000256" key="3">
    <source>
        <dbReference type="ARBA" id="ARBA00022842"/>
    </source>
</evidence>
<dbReference type="Proteomes" id="UP000256334">
    <property type="component" value="Unassembled WGS sequence"/>
</dbReference>
<evidence type="ECO:0000313" key="8">
    <source>
        <dbReference type="Proteomes" id="UP000256334"/>
    </source>
</evidence>
<gene>
    <name evidence="7" type="ORF">C8D72_1567</name>
</gene>
<dbReference type="OrthoDB" id="6831788at2"/>
<keyword evidence="3 5" id="KW-0460">Magnesium</keyword>
<dbReference type="GO" id="GO:0006107">
    <property type="term" value="P:oxaloacetate metabolic process"/>
    <property type="evidence" value="ECO:0007669"/>
    <property type="project" value="TreeGrafter"/>
</dbReference>
<evidence type="ECO:0000256" key="1">
    <source>
        <dbReference type="ARBA" id="ARBA00001946"/>
    </source>
</evidence>
<dbReference type="GO" id="GO:0016829">
    <property type="term" value="F:lyase activity"/>
    <property type="evidence" value="ECO:0007669"/>
    <property type="project" value="UniProtKB-KW"/>
</dbReference>
<dbReference type="InterPro" id="IPR005000">
    <property type="entry name" value="Aldolase/citrate-lyase_domain"/>
</dbReference>
<feature type="domain" description="HpcH/HpaI aldolase/citrate lyase" evidence="6">
    <location>
        <begin position="16"/>
        <end position="223"/>
    </location>
</feature>
<feature type="binding site" evidence="5">
    <location>
        <position position="152"/>
    </location>
    <ligand>
        <name>Mg(2+)</name>
        <dbReference type="ChEBI" id="CHEBI:18420"/>
    </ligand>
</feature>
<evidence type="ECO:0000313" key="7">
    <source>
        <dbReference type="EMBL" id="REC94741.1"/>
    </source>
</evidence>
<keyword evidence="2 5" id="KW-0479">Metal-binding</keyword>
<reference evidence="7 8" key="1">
    <citation type="submission" date="2018-07" db="EMBL/GenBank/DDBJ databases">
        <title>Genomic Encyclopedia of Type Strains, Phase IV (KMG-IV): sequencing the most valuable type-strain genomes for metagenomic binning, comparative biology and taxonomic classification.</title>
        <authorList>
            <person name="Goeker M."/>
        </authorList>
    </citation>
    <scope>NUCLEOTIDE SEQUENCE [LARGE SCALE GENOMIC DNA]</scope>
    <source>
        <strain evidence="7 8">DSM 14324</strain>
    </source>
</reference>
<name>A0A3D9DVN9_9GAMM</name>